<organism evidence="11 12">
    <name type="scientific">Abeliophyllum distichum</name>
    <dbReference type="NCBI Taxonomy" id="126358"/>
    <lineage>
        <taxon>Eukaryota</taxon>
        <taxon>Viridiplantae</taxon>
        <taxon>Streptophyta</taxon>
        <taxon>Embryophyta</taxon>
        <taxon>Tracheophyta</taxon>
        <taxon>Spermatophyta</taxon>
        <taxon>Magnoliopsida</taxon>
        <taxon>eudicotyledons</taxon>
        <taxon>Gunneridae</taxon>
        <taxon>Pentapetalae</taxon>
        <taxon>asterids</taxon>
        <taxon>lamiids</taxon>
        <taxon>Lamiales</taxon>
        <taxon>Oleaceae</taxon>
        <taxon>Forsythieae</taxon>
        <taxon>Abeliophyllum</taxon>
    </lineage>
</organism>
<dbReference type="PROSITE" id="PS50157">
    <property type="entry name" value="ZINC_FINGER_C2H2_2"/>
    <property type="match status" value="1"/>
</dbReference>
<feature type="compositionally biased region" description="Basic and acidic residues" evidence="9">
    <location>
        <begin position="201"/>
        <end position="212"/>
    </location>
</feature>
<dbReference type="InterPro" id="IPR052426">
    <property type="entry name" value="Plant_dev_regulator"/>
</dbReference>
<evidence type="ECO:0000256" key="6">
    <source>
        <dbReference type="ARBA" id="ARBA00023163"/>
    </source>
</evidence>
<dbReference type="Gene3D" id="3.30.160.60">
    <property type="entry name" value="Classic Zinc Finger"/>
    <property type="match status" value="1"/>
</dbReference>
<dbReference type="InterPro" id="IPR036236">
    <property type="entry name" value="Znf_C2H2_sf"/>
</dbReference>
<evidence type="ECO:0000256" key="9">
    <source>
        <dbReference type="SAM" id="MobiDB-lite"/>
    </source>
</evidence>
<evidence type="ECO:0000313" key="11">
    <source>
        <dbReference type="EMBL" id="KAL2541611.1"/>
    </source>
</evidence>
<dbReference type="PANTHER" id="PTHR45801">
    <property type="entry name" value="OS07G0101800 PROTEIN"/>
    <property type="match status" value="1"/>
</dbReference>
<dbReference type="AlphaFoldDB" id="A0ABD1VWJ3"/>
<comment type="caution">
    <text evidence="11">The sequence shown here is derived from an EMBL/GenBank/DDBJ whole genome shotgun (WGS) entry which is preliminary data.</text>
</comment>
<keyword evidence="4" id="KW-0862">Zinc</keyword>
<evidence type="ECO:0000256" key="1">
    <source>
        <dbReference type="ARBA" id="ARBA00004123"/>
    </source>
</evidence>
<protein>
    <submittedName>
        <fullName evidence="11">C2H2-type domain-containing protein</fullName>
    </submittedName>
</protein>
<evidence type="ECO:0000313" key="12">
    <source>
        <dbReference type="Proteomes" id="UP001604336"/>
    </source>
</evidence>
<evidence type="ECO:0000256" key="8">
    <source>
        <dbReference type="PROSITE-ProRule" id="PRU00042"/>
    </source>
</evidence>
<evidence type="ECO:0000256" key="5">
    <source>
        <dbReference type="ARBA" id="ARBA00023015"/>
    </source>
</evidence>
<dbReference type="SUPFAM" id="SSF57667">
    <property type="entry name" value="beta-beta-alpha zinc fingers"/>
    <property type="match status" value="1"/>
</dbReference>
<keyword evidence="6" id="KW-0804">Transcription</keyword>
<sequence>MEQYNLIQMKKKHVMNLMNSSWEEEAFAEDSMGPLGGFVWPPRSYSCSFCNREFRSAQALGGHMNVHRRDRAKLKQSPDPINDVVCHENHSLNLPNVKHQYEACKDGTTSCFSTMLYQENSFVHNCMNVSPPPPPSPRKTASEENTRKGKPMLQYDDDMISCSSKRAKKTGVPSSQLFQKLCSSDGITNIQKTSSMEDIDLELRLGDPPEVK</sequence>
<evidence type="ECO:0000256" key="2">
    <source>
        <dbReference type="ARBA" id="ARBA00022723"/>
    </source>
</evidence>
<accession>A0ABD1VWJ3</accession>
<feature type="region of interest" description="Disordered" evidence="9">
    <location>
        <begin position="129"/>
        <end position="153"/>
    </location>
</feature>
<keyword evidence="3 8" id="KW-0863">Zinc-finger</keyword>
<evidence type="ECO:0000256" key="4">
    <source>
        <dbReference type="ARBA" id="ARBA00022833"/>
    </source>
</evidence>
<keyword evidence="7" id="KW-0539">Nucleus</keyword>
<proteinExistence type="predicted"/>
<dbReference type="Pfam" id="PF13912">
    <property type="entry name" value="zf-C2H2_6"/>
    <property type="match status" value="1"/>
</dbReference>
<name>A0ABD1VWJ3_9LAMI</name>
<dbReference type="GO" id="GO:0005634">
    <property type="term" value="C:nucleus"/>
    <property type="evidence" value="ECO:0007669"/>
    <property type="project" value="UniProtKB-SubCell"/>
</dbReference>
<dbReference type="InterPro" id="IPR013087">
    <property type="entry name" value="Znf_C2H2_type"/>
</dbReference>
<dbReference type="Proteomes" id="UP001604336">
    <property type="component" value="Unassembled WGS sequence"/>
</dbReference>
<feature type="domain" description="C2H2-type" evidence="10">
    <location>
        <begin position="45"/>
        <end position="72"/>
    </location>
</feature>
<keyword evidence="2" id="KW-0479">Metal-binding</keyword>
<evidence type="ECO:0000256" key="3">
    <source>
        <dbReference type="ARBA" id="ARBA00022771"/>
    </source>
</evidence>
<feature type="region of interest" description="Disordered" evidence="9">
    <location>
        <begin position="193"/>
        <end position="212"/>
    </location>
</feature>
<reference evidence="12" key="1">
    <citation type="submission" date="2024-07" db="EMBL/GenBank/DDBJ databases">
        <title>Two chromosome-level genome assemblies of Korean endemic species Abeliophyllum distichum and Forsythia ovata (Oleaceae).</title>
        <authorList>
            <person name="Jang H."/>
        </authorList>
    </citation>
    <scope>NUCLEOTIDE SEQUENCE [LARGE SCALE GENOMIC DNA]</scope>
</reference>
<dbReference type="PROSITE" id="PS00028">
    <property type="entry name" value="ZINC_FINGER_C2H2_1"/>
    <property type="match status" value="1"/>
</dbReference>
<dbReference type="EMBL" id="JBFOLK010000001">
    <property type="protein sequence ID" value="KAL2541611.1"/>
    <property type="molecule type" value="Genomic_DNA"/>
</dbReference>
<comment type="subcellular location">
    <subcellularLocation>
        <location evidence="1">Nucleus</location>
    </subcellularLocation>
</comment>
<dbReference type="PANTHER" id="PTHR45801:SF119">
    <property type="entry name" value="ZINC FINGER PROTEIN 10-LIKE"/>
    <property type="match status" value="1"/>
</dbReference>
<dbReference type="GO" id="GO:0008270">
    <property type="term" value="F:zinc ion binding"/>
    <property type="evidence" value="ECO:0007669"/>
    <property type="project" value="UniProtKB-KW"/>
</dbReference>
<dbReference type="SMART" id="SM00355">
    <property type="entry name" value="ZnF_C2H2"/>
    <property type="match status" value="1"/>
</dbReference>
<evidence type="ECO:0000256" key="7">
    <source>
        <dbReference type="ARBA" id="ARBA00023242"/>
    </source>
</evidence>
<keyword evidence="5" id="KW-0805">Transcription regulation</keyword>
<keyword evidence="12" id="KW-1185">Reference proteome</keyword>
<evidence type="ECO:0000259" key="10">
    <source>
        <dbReference type="PROSITE" id="PS50157"/>
    </source>
</evidence>
<gene>
    <name evidence="11" type="ORF">Adt_02589</name>
</gene>